<feature type="region of interest" description="Disordered" evidence="1">
    <location>
        <begin position="35"/>
        <end position="110"/>
    </location>
</feature>
<dbReference type="AlphaFoldDB" id="A0A2T4UD56"/>
<dbReference type="RefSeq" id="WP_107570467.1">
    <property type="nucleotide sequence ID" value="NZ_PYYB01000003.1"/>
</dbReference>
<sequence length="110" mass="11916">MTLEAEVAAIILTLVVHVIGAVVLVWAMFDGDNRPDWRSLWPDDEDGGGGPDPIEPEPMLPGGPDLLPESAPARIRLREPGRLADAHPRPARRPDHAPQPARVPERTGAE</sequence>
<protein>
    <submittedName>
        <fullName evidence="3">Uncharacterized protein</fullName>
    </submittedName>
</protein>
<dbReference type="EMBL" id="PYYB01000003">
    <property type="protein sequence ID" value="PTL55424.1"/>
    <property type="molecule type" value="Genomic_DNA"/>
</dbReference>
<evidence type="ECO:0000313" key="4">
    <source>
        <dbReference type="Proteomes" id="UP000240739"/>
    </source>
</evidence>
<accession>A0A2T4UD56</accession>
<evidence type="ECO:0000256" key="2">
    <source>
        <dbReference type="SAM" id="Phobius"/>
    </source>
</evidence>
<gene>
    <name evidence="3" type="ORF">C7Y72_17345</name>
</gene>
<reference evidence="3 4" key="1">
    <citation type="submission" date="2018-03" db="EMBL/GenBank/DDBJ databases">
        <title>Aquarubrobacter algicola gen. nov., sp. nov., a novel actinobacterium isolated from shallow eutrophic lake during the end of cyanobacterial harmful algal blooms.</title>
        <authorList>
            <person name="Chun S.J."/>
        </authorList>
    </citation>
    <scope>NUCLEOTIDE SEQUENCE [LARGE SCALE GENOMIC DNA]</scope>
    <source>
        <strain evidence="3 4">Seoho-28</strain>
    </source>
</reference>
<proteinExistence type="predicted"/>
<organism evidence="3 4">
    <name type="scientific">Paraconexibacter algicola</name>
    <dbReference type="NCBI Taxonomy" id="2133960"/>
    <lineage>
        <taxon>Bacteria</taxon>
        <taxon>Bacillati</taxon>
        <taxon>Actinomycetota</taxon>
        <taxon>Thermoleophilia</taxon>
        <taxon>Solirubrobacterales</taxon>
        <taxon>Paraconexibacteraceae</taxon>
        <taxon>Paraconexibacter</taxon>
    </lineage>
</organism>
<keyword evidence="2" id="KW-1133">Transmembrane helix</keyword>
<feature type="transmembrane region" description="Helical" evidence="2">
    <location>
        <begin position="6"/>
        <end position="29"/>
    </location>
</feature>
<dbReference type="Proteomes" id="UP000240739">
    <property type="component" value="Unassembled WGS sequence"/>
</dbReference>
<name>A0A2T4UD56_9ACTN</name>
<keyword evidence="2" id="KW-0472">Membrane</keyword>
<evidence type="ECO:0000313" key="3">
    <source>
        <dbReference type="EMBL" id="PTL55424.1"/>
    </source>
</evidence>
<comment type="caution">
    <text evidence="3">The sequence shown here is derived from an EMBL/GenBank/DDBJ whole genome shotgun (WGS) entry which is preliminary data.</text>
</comment>
<keyword evidence="2" id="KW-0812">Transmembrane</keyword>
<feature type="compositionally biased region" description="Basic and acidic residues" evidence="1">
    <location>
        <begin position="76"/>
        <end position="96"/>
    </location>
</feature>
<keyword evidence="4" id="KW-1185">Reference proteome</keyword>
<evidence type="ECO:0000256" key="1">
    <source>
        <dbReference type="SAM" id="MobiDB-lite"/>
    </source>
</evidence>